<dbReference type="PANTHER" id="PTHR31144:SF1">
    <property type="entry name" value="UPF0602 PROTEIN C4ORF47"/>
    <property type="match status" value="1"/>
</dbReference>
<protein>
    <recommendedName>
        <fullName evidence="5">Cilia-and flagella-associated protein 96</fullName>
    </recommendedName>
</protein>
<proteinExistence type="inferred from homology"/>
<dbReference type="GO" id="GO:0005881">
    <property type="term" value="C:cytoplasmic microtubule"/>
    <property type="evidence" value="ECO:0007669"/>
    <property type="project" value="TreeGrafter"/>
</dbReference>
<evidence type="ECO:0000256" key="3">
    <source>
        <dbReference type="ARBA" id="ARBA00023212"/>
    </source>
</evidence>
<evidence type="ECO:0000256" key="4">
    <source>
        <dbReference type="ARBA" id="ARBA00035656"/>
    </source>
</evidence>
<keyword evidence="2" id="KW-0963">Cytoplasm</keyword>
<comment type="similarity">
    <text evidence="4">Belongs to the CFAP96 family.</text>
</comment>
<gene>
    <name evidence="7" type="ORF">HAND00432_LOCUS24034</name>
</gene>
<dbReference type="Pfam" id="PF15239">
    <property type="entry name" value="CFAP96-like"/>
    <property type="match status" value="1"/>
</dbReference>
<keyword evidence="3" id="KW-0206">Cytoskeleton</keyword>
<sequence>MGEAQVPYGLFSLMPSVNIGDPYGDTKRTKDARSAGRQFTVNRPKKGKTPDVTFSTFQTLAVGDPYVELEVQKRRARNENLKHQIVSTPFRPANPTKRPVGHGSYYGSFGIWPNMKTTDDYDKKQKTQIQANTLKNMVTSPPKKGTYGMIGTNIGGKAEGSMGEYKYVADPVKRPETAPGEKLKPFVPSSPPKKGTYGFMHTNINGAITPHGSQGEYTYVADPIHIAKRESQQSDPVKPFLPSQPPRKGRGYNGTFKWSGQEYVEDPEKEKWDKMMAEKKANRERNMGLTFKPSSHPKSMRTISVANHPRNQAGGHPAAVNARIFASRHGGAGGRARTAG</sequence>
<dbReference type="InterPro" id="IPR029358">
    <property type="entry name" value="CFAP96"/>
</dbReference>
<evidence type="ECO:0000313" key="7">
    <source>
        <dbReference type="EMBL" id="CAD8973033.1"/>
    </source>
</evidence>
<dbReference type="GO" id="GO:0005813">
    <property type="term" value="C:centrosome"/>
    <property type="evidence" value="ECO:0007669"/>
    <property type="project" value="UniProtKB-SubCell"/>
</dbReference>
<accession>A0A6U2HYS9</accession>
<dbReference type="AlphaFoldDB" id="A0A6U2HYS9"/>
<organism evidence="7">
    <name type="scientific">Hemiselmis andersenii</name>
    <name type="common">Cryptophyte alga</name>
    <dbReference type="NCBI Taxonomy" id="464988"/>
    <lineage>
        <taxon>Eukaryota</taxon>
        <taxon>Cryptophyceae</taxon>
        <taxon>Cryptomonadales</taxon>
        <taxon>Hemiselmidaceae</taxon>
        <taxon>Hemiselmis</taxon>
    </lineage>
</organism>
<comment type="subcellular location">
    <subcellularLocation>
        <location evidence="1">Cytoplasm</location>
        <location evidence="1">Cytoskeleton</location>
        <location evidence="1">Microtubule organizing center</location>
        <location evidence="1">Centrosome</location>
    </subcellularLocation>
</comment>
<dbReference type="EMBL" id="HBFX01039932">
    <property type="protein sequence ID" value="CAD8973033.1"/>
    <property type="molecule type" value="Transcribed_RNA"/>
</dbReference>
<name>A0A6U2HYS9_HEMAN</name>
<evidence type="ECO:0000256" key="6">
    <source>
        <dbReference type="SAM" id="MobiDB-lite"/>
    </source>
</evidence>
<feature type="region of interest" description="Disordered" evidence="6">
    <location>
        <begin position="230"/>
        <end position="255"/>
    </location>
</feature>
<evidence type="ECO:0000256" key="1">
    <source>
        <dbReference type="ARBA" id="ARBA00004300"/>
    </source>
</evidence>
<evidence type="ECO:0000256" key="2">
    <source>
        <dbReference type="ARBA" id="ARBA00022490"/>
    </source>
</evidence>
<reference evidence="7" key="1">
    <citation type="submission" date="2021-01" db="EMBL/GenBank/DDBJ databases">
        <authorList>
            <person name="Corre E."/>
            <person name="Pelletier E."/>
            <person name="Niang G."/>
            <person name="Scheremetjew M."/>
            <person name="Finn R."/>
            <person name="Kale V."/>
            <person name="Holt S."/>
            <person name="Cochrane G."/>
            <person name="Meng A."/>
            <person name="Brown T."/>
            <person name="Cohen L."/>
        </authorList>
    </citation>
    <scope>NUCLEOTIDE SEQUENCE</scope>
    <source>
        <strain evidence="7">CCMP644</strain>
    </source>
</reference>
<dbReference type="PANTHER" id="PTHR31144">
    <property type="entry name" value="UPF0602 PROTEIN C4ORF47"/>
    <property type="match status" value="1"/>
</dbReference>
<evidence type="ECO:0000256" key="5">
    <source>
        <dbReference type="ARBA" id="ARBA00035693"/>
    </source>
</evidence>